<dbReference type="CDD" id="cd01948">
    <property type="entry name" value="EAL"/>
    <property type="match status" value="1"/>
</dbReference>
<dbReference type="NCBIfam" id="TIGR00254">
    <property type="entry name" value="GGDEF"/>
    <property type="match status" value="1"/>
</dbReference>
<evidence type="ECO:0000259" key="1">
    <source>
        <dbReference type="PROSITE" id="PS50883"/>
    </source>
</evidence>
<dbReference type="InterPro" id="IPR043128">
    <property type="entry name" value="Rev_trsase/Diguanyl_cyclase"/>
</dbReference>
<dbReference type="RefSeq" id="WP_367855893.1">
    <property type="nucleotide sequence ID" value="NZ_JBFOHK010000007.1"/>
</dbReference>
<dbReference type="InterPro" id="IPR035919">
    <property type="entry name" value="EAL_sf"/>
</dbReference>
<dbReference type="PROSITE" id="PS50887">
    <property type="entry name" value="GGDEF"/>
    <property type="match status" value="1"/>
</dbReference>
<dbReference type="InterPro" id="IPR050706">
    <property type="entry name" value="Cyclic-di-GMP_PDE-like"/>
</dbReference>
<dbReference type="PANTHER" id="PTHR33121:SF70">
    <property type="entry name" value="SIGNALING PROTEIN YKOW"/>
    <property type="match status" value="1"/>
</dbReference>
<dbReference type="InterPro" id="IPR029787">
    <property type="entry name" value="Nucleotide_cyclase"/>
</dbReference>
<dbReference type="InterPro" id="IPR029016">
    <property type="entry name" value="GAF-like_dom_sf"/>
</dbReference>
<keyword evidence="4" id="KW-1185">Reference proteome</keyword>
<dbReference type="CDD" id="cd01949">
    <property type="entry name" value="GGDEF"/>
    <property type="match status" value="1"/>
</dbReference>
<dbReference type="Pfam" id="PF01590">
    <property type="entry name" value="GAF"/>
    <property type="match status" value="1"/>
</dbReference>
<evidence type="ECO:0000259" key="2">
    <source>
        <dbReference type="PROSITE" id="PS50887"/>
    </source>
</evidence>
<dbReference type="SUPFAM" id="SSF55073">
    <property type="entry name" value="Nucleotide cyclase"/>
    <property type="match status" value="1"/>
</dbReference>
<dbReference type="SMART" id="SM00267">
    <property type="entry name" value="GGDEF"/>
    <property type="match status" value="1"/>
</dbReference>
<dbReference type="Pfam" id="PF00990">
    <property type="entry name" value="GGDEF"/>
    <property type="match status" value="1"/>
</dbReference>
<protein>
    <submittedName>
        <fullName evidence="3">EAL domain-containing protein</fullName>
    </submittedName>
</protein>
<reference evidence="3 4" key="1">
    <citation type="submission" date="2024-06" db="EMBL/GenBank/DDBJ databases">
        <authorList>
            <person name="Woo H."/>
        </authorList>
    </citation>
    <scope>NUCLEOTIDE SEQUENCE [LARGE SCALE GENOMIC DNA]</scope>
    <source>
        <strain evidence="3 4">Si-c</strain>
    </source>
</reference>
<dbReference type="EMBL" id="JBFOHK010000007">
    <property type="protein sequence ID" value="MEW9573833.1"/>
    <property type="molecule type" value="Genomic_DNA"/>
</dbReference>
<dbReference type="SMART" id="SM00065">
    <property type="entry name" value="GAF"/>
    <property type="match status" value="2"/>
</dbReference>
<evidence type="ECO:0000313" key="3">
    <source>
        <dbReference type="EMBL" id="MEW9573833.1"/>
    </source>
</evidence>
<evidence type="ECO:0000313" key="4">
    <source>
        <dbReference type="Proteomes" id="UP001556220"/>
    </source>
</evidence>
<organism evidence="3 4">
    <name type="scientific">Rhodanobacter lycopersici</name>
    <dbReference type="NCBI Taxonomy" id="3162487"/>
    <lineage>
        <taxon>Bacteria</taxon>
        <taxon>Pseudomonadati</taxon>
        <taxon>Pseudomonadota</taxon>
        <taxon>Gammaproteobacteria</taxon>
        <taxon>Lysobacterales</taxon>
        <taxon>Rhodanobacteraceae</taxon>
        <taxon>Rhodanobacter</taxon>
    </lineage>
</organism>
<name>A0ABV3QJ34_9GAMM</name>
<gene>
    <name evidence="3" type="ORF">ABQJ54_18940</name>
</gene>
<comment type="caution">
    <text evidence="3">The sequence shown here is derived from an EMBL/GenBank/DDBJ whole genome shotgun (WGS) entry which is preliminary data.</text>
</comment>
<dbReference type="InterPro" id="IPR003018">
    <property type="entry name" value="GAF"/>
</dbReference>
<dbReference type="SMART" id="SM00052">
    <property type="entry name" value="EAL"/>
    <property type="match status" value="1"/>
</dbReference>
<feature type="domain" description="EAL" evidence="1">
    <location>
        <begin position="717"/>
        <end position="970"/>
    </location>
</feature>
<dbReference type="Pfam" id="PF00563">
    <property type="entry name" value="EAL"/>
    <property type="match status" value="1"/>
</dbReference>
<dbReference type="Gene3D" id="3.30.450.40">
    <property type="match status" value="2"/>
</dbReference>
<accession>A0ABV3QJ34</accession>
<proteinExistence type="predicted"/>
<dbReference type="SUPFAM" id="SSF55781">
    <property type="entry name" value="GAF domain-like"/>
    <property type="match status" value="2"/>
</dbReference>
<dbReference type="InterPro" id="IPR001633">
    <property type="entry name" value="EAL_dom"/>
</dbReference>
<dbReference type="Pfam" id="PF13185">
    <property type="entry name" value="GAF_2"/>
    <property type="match status" value="1"/>
</dbReference>
<dbReference type="InterPro" id="IPR000160">
    <property type="entry name" value="GGDEF_dom"/>
</dbReference>
<dbReference type="Proteomes" id="UP001556220">
    <property type="component" value="Unassembled WGS sequence"/>
</dbReference>
<dbReference type="PANTHER" id="PTHR33121">
    <property type="entry name" value="CYCLIC DI-GMP PHOSPHODIESTERASE PDEF"/>
    <property type="match status" value="1"/>
</dbReference>
<feature type="domain" description="GGDEF" evidence="2">
    <location>
        <begin position="575"/>
        <end position="708"/>
    </location>
</feature>
<dbReference type="Gene3D" id="3.30.70.270">
    <property type="match status" value="1"/>
</dbReference>
<dbReference type="Gene3D" id="3.20.20.450">
    <property type="entry name" value="EAL domain"/>
    <property type="match status" value="1"/>
</dbReference>
<sequence>MTDSLAFEVSSDESPQSLWLKQLDMTTTPGDLEHLVVDFVKGYVECAEAKVLWNLDDKLQQENEDLKDSWLDDAVVTGTTRHASTRHEVVLRLCENPRPVLLLLTLQDGCDPEPFITALQPMLHLAGSHLGALLKQIDMKRSPQLLERSGHLHQALFAIAELAASSLSVPDILRDVHTVVQTLMYAENFFVALYDDGDNTVRYIYYVDNVDTASPTNGDEIPLTAIEHSLAWHVISSGKSFLGTTAEVREQLSEPHTVIGTDSIDWLGVPMRQGTQVRGVVAVQSYRIDKGFSEDDQALLELIGGHILVALERKLAKQVLEKQVLLRTLELTETVHELQRQVNQRKRAELFQTALFQITQLATADIEIGAFYQRVHAAMGLLLEVKNFAIVLASWDGMSLRPVYDVNEFGESLPSKSTRRDLHRHVFMQGRPMTGDAGTIRQLIEAGEIGDWTGSSVPSSWLVVPLVTGGKTLGLISLLSYRAAITYTEADLDLLNFVASQIAISLDRRRTSESLRRLVQERTRDLCREILGKQHAQEQLSHLVMHDALTDLPNRRCLHDRVCRVQQATLLEPDRSYALLYLDVDRFKSINDSRGHLAGDEVLREMAGRLAGCIRQPNLVARLSGDEFAVLLENVGTSAEVMQMAQRLMDVLDEPLQIAGRELKVSASMGIVICDGHYRTVDQVLLDADLALYRAKRLGRGRFELFNETLAKELINNLVLEDDLRHALQQNQFEPYFQPICSLESGLVVGYEALIRWHHPSRGLLEPSEFLEAAKDCKLIEDIDWKMFELSFMAFAQHAPEGIYLTINVPAVHLNREDFDTKLVSLLERNGLPPGRIVMEITEDSVLDNPESARLMMLRLRDYGIGSALDDFGTGYSSLRYLHTLPLCMLKIDRNFVNELEKSPEIDSSTVVSAILALAKTLGIEVIAEGIETQEHRDKLIAMGCRWGQGYLFGYPAPISYGTSLLSVSTNACPSSAR</sequence>
<dbReference type="PROSITE" id="PS50883">
    <property type="entry name" value="EAL"/>
    <property type="match status" value="1"/>
</dbReference>
<dbReference type="SUPFAM" id="SSF141868">
    <property type="entry name" value="EAL domain-like"/>
    <property type="match status" value="1"/>
</dbReference>